<reference evidence="3 4" key="1">
    <citation type="submission" date="2023-07" db="EMBL/GenBank/DDBJ databases">
        <authorList>
            <person name="Lian W.-H."/>
        </authorList>
    </citation>
    <scope>NUCLEOTIDE SEQUENCE [LARGE SCALE GENOMIC DNA]</scope>
    <source>
        <strain evidence="3 4">SYSU DXS3180</strain>
    </source>
</reference>
<feature type="chain" id="PRO_5045689978" evidence="1">
    <location>
        <begin position="35"/>
        <end position="496"/>
    </location>
</feature>
<name>A0ABV3ZG43_9BACT</name>
<dbReference type="InterPro" id="IPR024079">
    <property type="entry name" value="MetalloPept_cat_dom_sf"/>
</dbReference>
<evidence type="ECO:0000313" key="3">
    <source>
        <dbReference type="EMBL" id="MEX6688851.1"/>
    </source>
</evidence>
<dbReference type="Proteomes" id="UP001560573">
    <property type="component" value="Unassembled WGS sequence"/>
</dbReference>
<accession>A0ABV3ZG43</accession>
<evidence type="ECO:0000256" key="1">
    <source>
        <dbReference type="SAM" id="SignalP"/>
    </source>
</evidence>
<evidence type="ECO:0000259" key="2">
    <source>
        <dbReference type="Pfam" id="PF18962"/>
    </source>
</evidence>
<keyword evidence="1" id="KW-0732">Signal</keyword>
<proteinExistence type="predicted"/>
<comment type="caution">
    <text evidence="3">The sequence shown here is derived from an EMBL/GenBank/DDBJ whole genome shotgun (WGS) entry which is preliminary data.</text>
</comment>
<dbReference type="Gene3D" id="3.40.390.10">
    <property type="entry name" value="Collagenase (Catalytic Domain)"/>
    <property type="match status" value="1"/>
</dbReference>
<keyword evidence="4" id="KW-1185">Reference proteome</keyword>
<organism evidence="3 4">
    <name type="scientific">Danxiaibacter flavus</name>
    <dbReference type="NCBI Taxonomy" id="3049108"/>
    <lineage>
        <taxon>Bacteria</taxon>
        <taxon>Pseudomonadati</taxon>
        <taxon>Bacteroidota</taxon>
        <taxon>Chitinophagia</taxon>
        <taxon>Chitinophagales</taxon>
        <taxon>Chitinophagaceae</taxon>
        <taxon>Danxiaibacter</taxon>
    </lineage>
</organism>
<dbReference type="EMBL" id="JAULBC010000005">
    <property type="protein sequence ID" value="MEX6688851.1"/>
    <property type="molecule type" value="Genomic_DNA"/>
</dbReference>
<dbReference type="InterPro" id="IPR026444">
    <property type="entry name" value="Secre_tail"/>
</dbReference>
<protein>
    <submittedName>
        <fullName evidence="3">T9SS type A sorting domain-containing protein</fullName>
    </submittedName>
</protein>
<dbReference type="RefSeq" id="WP_369330261.1">
    <property type="nucleotide sequence ID" value="NZ_JAULBC010000005.1"/>
</dbReference>
<dbReference type="NCBIfam" id="TIGR04183">
    <property type="entry name" value="Por_Secre_tail"/>
    <property type="match status" value="1"/>
</dbReference>
<dbReference type="SUPFAM" id="SSF55486">
    <property type="entry name" value="Metalloproteases ('zincins'), catalytic domain"/>
    <property type="match status" value="1"/>
</dbReference>
<gene>
    <name evidence="3" type="ORF">QTN47_15190</name>
</gene>
<dbReference type="Pfam" id="PF18962">
    <property type="entry name" value="Por_Secre_tail"/>
    <property type="match status" value="1"/>
</dbReference>
<feature type="domain" description="Secretion system C-terminal sorting" evidence="2">
    <location>
        <begin position="417"/>
        <end position="494"/>
    </location>
</feature>
<feature type="signal peptide" evidence="1">
    <location>
        <begin position="1"/>
        <end position="34"/>
    </location>
</feature>
<evidence type="ECO:0000313" key="4">
    <source>
        <dbReference type="Proteomes" id="UP001560573"/>
    </source>
</evidence>
<sequence>MKHLHYNNVHGVKNKTRNIFFSLWLVLCAFVSHAQQPLPCGGYKIDMPKLKAAIEFEKKNLHALTVGNQLVRVYFHIVTCDNGSNAAATEAQIKTEFATLVSDYAGDGICFINAGLDYVNSTKLDTLFNATSDNANLFDPYRVPNCINVFYMKKILGSNGACSNNCGIGGTSLKIPNTFCLISSGNIGAGHTVSHEVGHCFGLLHTFEPANGFEDIDGSNSSSSADLITDTPADPYAYNNQSCFSTSSNGCTYTGNCKDPKGQTGFSPPYTNMMAYWWANSCYANLFFTNNQFTRVNSFLSSNSDLINCASPAVAVVGPYIFPVSGGYIINSGITQLSTIGNVPITGSTIAILGGGTVYLEPGFHAYPTTGFVRVQGAYCYSATNLSLRKAMEDTSATLLPPVGKLPLEEKDLLKAYPNPVASILNVSLKLQNDEPTVRLQLYSNNGARIKEITLHNIQKGELTTRLTVSDLPAGLYHLIVLYGSKKLTTKIIVSR</sequence>